<gene>
    <name evidence="6" type="primary">mcsB</name>
    <name evidence="10" type="ORF">MFMK1_000160</name>
</gene>
<dbReference type="KEGG" id="dbc:MFMK1_000160"/>
<dbReference type="PANTHER" id="PTHR11547">
    <property type="entry name" value="ARGININE OR CREATINE KINASE"/>
    <property type="match status" value="1"/>
</dbReference>
<dbReference type="InterPro" id="IPR022414">
    <property type="entry name" value="ATP-guanido_PTrfase_cat"/>
</dbReference>
<evidence type="ECO:0000313" key="11">
    <source>
        <dbReference type="Proteomes" id="UP001329915"/>
    </source>
</evidence>
<reference evidence="10 11" key="1">
    <citation type="submission" date="2023-04" db="EMBL/GenBank/DDBJ databases">
        <authorList>
            <person name="Hsu D."/>
        </authorList>
    </citation>
    <scope>NUCLEOTIDE SEQUENCE [LARGE SCALE GENOMIC DNA]</scope>
    <source>
        <strain evidence="10 11">MK1</strain>
    </source>
</reference>
<evidence type="ECO:0000313" key="10">
    <source>
        <dbReference type="EMBL" id="WRO20398.1"/>
    </source>
</evidence>
<feature type="short sequence motif" description="RDXXRA motif of the pArg binding pocket involved in allosteric regulation" evidence="6">
    <location>
        <begin position="338"/>
        <end position="343"/>
    </location>
</feature>
<protein>
    <recommendedName>
        <fullName evidence="6">Protein-arginine kinase</fullName>
        <ecNumber evidence="6">2.7.14.1</ecNumber>
    </recommendedName>
</protein>
<feature type="binding site" evidence="6 7">
    <location>
        <position position="126"/>
    </location>
    <ligand>
        <name>ATP</name>
        <dbReference type="ChEBI" id="CHEBI:30616"/>
    </ligand>
</feature>
<dbReference type="GO" id="GO:0046314">
    <property type="term" value="P:phosphocreatine biosynthetic process"/>
    <property type="evidence" value="ECO:0007669"/>
    <property type="project" value="InterPro"/>
</dbReference>
<dbReference type="Proteomes" id="UP001329915">
    <property type="component" value="Chromosome"/>
</dbReference>
<evidence type="ECO:0000256" key="6">
    <source>
        <dbReference type="HAMAP-Rule" id="MF_00602"/>
    </source>
</evidence>
<dbReference type="InterPro" id="IPR022415">
    <property type="entry name" value="ATP-guanido_PTrfase_AS"/>
</dbReference>
<organism evidence="10 11">
    <name type="scientific">Metallumcola ferriviriculae</name>
    <dbReference type="NCBI Taxonomy" id="3039180"/>
    <lineage>
        <taxon>Bacteria</taxon>
        <taxon>Bacillati</taxon>
        <taxon>Bacillota</taxon>
        <taxon>Clostridia</taxon>
        <taxon>Neomoorellales</taxon>
        <taxon>Desulfitibacteraceae</taxon>
        <taxon>Metallumcola</taxon>
    </lineage>
</organism>
<evidence type="ECO:0000256" key="3">
    <source>
        <dbReference type="ARBA" id="ARBA00022777"/>
    </source>
</evidence>
<evidence type="ECO:0000259" key="9">
    <source>
        <dbReference type="PROSITE" id="PS51510"/>
    </source>
</evidence>
<dbReference type="GO" id="GO:1990424">
    <property type="term" value="F:protein arginine kinase activity"/>
    <property type="evidence" value="ECO:0007669"/>
    <property type="project" value="UniProtKB-EC"/>
</dbReference>
<dbReference type="InterPro" id="IPR014746">
    <property type="entry name" value="Gln_synth/guanido_kin_cat_dom"/>
</dbReference>
<feature type="domain" description="Phosphagen kinase C-terminal" evidence="9">
    <location>
        <begin position="24"/>
        <end position="255"/>
    </location>
</feature>
<dbReference type="CDD" id="cd07930">
    <property type="entry name" value="bacterial_phosphagen_kinase"/>
    <property type="match status" value="1"/>
</dbReference>
<comment type="activity regulation">
    <text evidence="6">Appears to be allosterically activated by the binding of pArg-containing polypeptides to the pArg-binding pocket localized in the C-terminal domain of McsB.</text>
</comment>
<dbReference type="EMBL" id="CP121694">
    <property type="protein sequence ID" value="WRO20398.1"/>
    <property type="molecule type" value="Genomic_DNA"/>
</dbReference>
<dbReference type="RefSeq" id="WP_366923297.1">
    <property type="nucleotide sequence ID" value="NZ_CP121694.1"/>
</dbReference>
<keyword evidence="1 6" id="KW-0808">Transferase</keyword>
<dbReference type="GO" id="GO:0004111">
    <property type="term" value="F:creatine kinase activity"/>
    <property type="evidence" value="ECO:0007669"/>
    <property type="project" value="InterPro"/>
</dbReference>
<evidence type="ECO:0000256" key="4">
    <source>
        <dbReference type="ARBA" id="ARBA00022840"/>
    </source>
</evidence>
<dbReference type="Pfam" id="PF00217">
    <property type="entry name" value="ATP-gua_Ptrans"/>
    <property type="match status" value="1"/>
</dbReference>
<keyword evidence="3 6" id="KW-0418">Kinase</keyword>
<keyword evidence="2 6" id="KW-0547">Nucleotide-binding</keyword>
<dbReference type="PROSITE" id="PS00112">
    <property type="entry name" value="PHOSPHAGEN_KINASE"/>
    <property type="match status" value="1"/>
</dbReference>
<feature type="binding site" evidence="6 7">
    <location>
        <begin position="177"/>
        <end position="181"/>
    </location>
    <ligand>
        <name>ATP</name>
        <dbReference type="ChEBI" id="CHEBI:30616"/>
    </ligand>
</feature>
<sequence length="355" mass="39825">MSFKDIIKDIRSKWMEGSGANGDIVISSRIRLARNLKGIPFPQQLGEEDASAVKKMVKNAVAAEVIKDFPTVDFTSLTELDMMQKQILVEKHLISPNLLEHARYGAVALDQDEAVSIMVNEEDHLRIQCLLPALQLNEAWRTADKVDNGLEKTLDYAFDENFGYVTACPTNVGTGMRASVMLHLPGLVTTKRAGKFFSALSQVGLVVRGLYGEGTEALGNLFQISNQISMGRTEEEIINNLSGITQKIVDQERETRQLLKDELGISLEDRVWRAYGTLRYARVMSAEKALSLLSQVRLGIDLGLIDGLDPRILTELMVMLQPGCLQRIMALEMDEDMRDIYRARLLRERIKIDNI</sequence>
<evidence type="ECO:0000256" key="8">
    <source>
        <dbReference type="RuleBase" id="RU000505"/>
    </source>
</evidence>
<dbReference type="Gene3D" id="3.30.590.10">
    <property type="entry name" value="Glutamine synthetase/guanido kinase, catalytic domain"/>
    <property type="match status" value="1"/>
</dbReference>
<feature type="binding site" evidence="6 7">
    <location>
        <begin position="208"/>
        <end position="213"/>
    </location>
    <ligand>
        <name>ATP</name>
        <dbReference type="ChEBI" id="CHEBI:30616"/>
    </ligand>
</feature>
<comment type="function">
    <text evidence="6">Catalyzes the specific phosphorylation of arginine residues in proteins.</text>
</comment>
<keyword evidence="4 6" id="KW-0067">ATP-binding</keyword>
<accession>A0AAU0UJS6</accession>
<dbReference type="GO" id="GO:0005615">
    <property type="term" value="C:extracellular space"/>
    <property type="evidence" value="ECO:0007669"/>
    <property type="project" value="TreeGrafter"/>
</dbReference>
<dbReference type="InterPro" id="IPR023660">
    <property type="entry name" value="Arg_Kinase"/>
</dbReference>
<keyword evidence="6" id="KW-0021">Allosteric enzyme</keyword>
<evidence type="ECO:0000256" key="2">
    <source>
        <dbReference type="ARBA" id="ARBA00022741"/>
    </source>
</evidence>
<dbReference type="NCBIfam" id="NF002194">
    <property type="entry name" value="PRK01059.1-4"/>
    <property type="match status" value="1"/>
</dbReference>
<keyword evidence="11" id="KW-1185">Reference proteome</keyword>
<dbReference type="InterPro" id="IPR000749">
    <property type="entry name" value="ATP-guanido_PTrfase"/>
</dbReference>
<dbReference type="HAMAP" id="MF_00602">
    <property type="entry name" value="Prot_Arg_kinase"/>
    <property type="match status" value="1"/>
</dbReference>
<evidence type="ECO:0000256" key="7">
    <source>
        <dbReference type="PROSITE-ProRule" id="PRU00843"/>
    </source>
</evidence>
<dbReference type="FunFam" id="3.30.590.10:FF:000007">
    <property type="entry name" value="Protein-arginine kinase"/>
    <property type="match status" value="1"/>
</dbReference>
<dbReference type="SUPFAM" id="SSF55931">
    <property type="entry name" value="Glutamine synthetase/guanido kinase"/>
    <property type="match status" value="1"/>
</dbReference>
<dbReference type="GO" id="GO:0005524">
    <property type="term" value="F:ATP binding"/>
    <property type="evidence" value="ECO:0007669"/>
    <property type="project" value="UniProtKB-UniRule"/>
</dbReference>
<dbReference type="PROSITE" id="PS51510">
    <property type="entry name" value="PHOSPHAGEN_KINASE_C"/>
    <property type="match status" value="1"/>
</dbReference>
<comment type="similarity">
    <text evidence="6 7 8">Belongs to the ATP:guanido phosphotransferase family.</text>
</comment>
<comment type="catalytic activity">
    <reaction evidence="5 6">
        <text>L-arginyl-[protein] + ATP = N(omega)-phospho-L-arginyl-[protein] + ADP + H(+)</text>
        <dbReference type="Rhea" id="RHEA:43384"/>
        <dbReference type="Rhea" id="RHEA-COMP:10532"/>
        <dbReference type="Rhea" id="RHEA-COMP:10533"/>
        <dbReference type="ChEBI" id="CHEBI:15378"/>
        <dbReference type="ChEBI" id="CHEBI:29965"/>
        <dbReference type="ChEBI" id="CHEBI:30616"/>
        <dbReference type="ChEBI" id="CHEBI:83226"/>
        <dbReference type="ChEBI" id="CHEBI:456216"/>
        <dbReference type="EC" id="2.7.14.1"/>
    </reaction>
</comment>
<dbReference type="EC" id="2.7.14.1" evidence="6"/>
<dbReference type="PANTHER" id="PTHR11547:SF38">
    <property type="entry name" value="ARGININE KINASE 1-RELATED"/>
    <property type="match status" value="1"/>
</dbReference>
<proteinExistence type="inferred from homology"/>
<feature type="binding site" evidence="6 7">
    <location>
        <position position="92"/>
    </location>
    <ligand>
        <name>ATP</name>
        <dbReference type="ChEBI" id="CHEBI:30616"/>
    </ligand>
</feature>
<evidence type="ECO:0000256" key="1">
    <source>
        <dbReference type="ARBA" id="ARBA00022679"/>
    </source>
</evidence>
<dbReference type="AlphaFoldDB" id="A0AAU0UJS6"/>
<name>A0AAU0UJS6_9FIRM</name>
<feature type="binding site" evidence="6 7">
    <location>
        <begin position="27"/>
        <end position="31"/>
    </location>
    <ligand>
        <name>ATP</name>
        <dbReference type="ChEBI" id="CHEBI:30616"/>
    </ligand>
</feature>
<evidence type="ECO:0000256" key="5">
    <source>
        <dbReference type="ARBA" id="ARBA00051816"/>
    </source>
</evidence>